<dbReference type="OrthoDB" id="9763654at2"/>
<dbReference type="EMBL" id="PVTT01000003">
    <property type="protein sequence ID" value="PRY92009.1"/>
    <property type="molecule type" value="Genomic_DNA"/>
</dbReference>
<keyword evidence="1" id="KW-1003">Cell membrane</keyword>
<evidence type="ECO:0000313" key="7">
    <source>
        <dbReference type="Proteomes" id="UP000238801"/>
    </source>
</evidence>
<feature type="transmembrane region" description="Helical" evidence="5">
    <location>
        <begin position="180"/>
        <end position="203"/>
    </location>
</feature>
<organism evidence="6 7">
    <name type="scientific">Hasllibacter halocynthiae</name>
    <dbReference type="NCBI Taxonomy" id="595589"/>
    <lineage>
        <taxon>Bacteria</taxon>
        <taxon>Pseudomonadati</taxon>
        <taxon>Pseudomonadota</taxon>
        <taxon>Alphaproteobacteria</taxon>
        <taxon>Rhodobacterales</taxon>
        <taxon>Roseobacteraceae</taxon>
        <taxon>Hasllibacter</taxon>
    </lineage>
</organism>
<dbReference type="RefSeq" id="WP_106161704.1">
    <property type="nucleotide sequence ID" value="NZ_PVTT01000003.1"/>
</dbReference>
<feature type="transmembrane region" description="Helical" evidence="5">
    <location>
        <begin position="117"/>
        <end position="138"/>
    </location>
</feature>
<protein>
    <submittedName>
        <fullName evidence="6">Uncharacterized protein</fullName>
    </submittedName>
</protein>
<dbReference type="GO" id="GO:0016020">
    <property type="term" value="C:membrane"/>
    <property type="evidence" value="ECO:0007669"/>
    <property type="project" value="InterPro"/>
</dbReference>
<feature type="transmembrane region" description="Helical" evidence="5">
    <location>
        <begin position="25"/>
        <end position="46"/>
    </location>
</feature>
<accession>A0A2T0WZ93</accession>
<proteinExistence type="predicted"/>
<keyword evidence="3 5" id="KW-1133">Transmembrane helix</keyword>
<dbReference type="Pfam" id="PF03699">
    <property type="entry name" value="UPF0182"/>
    <property type="match status" value="2"/>
</dbReference>
<name>A0A2T0WZ93_9RHOB</name>
<evidence type="ECO:0000256" key="1">
    <source>
        <dbReference type="ARBA" id="ARBA00022475"/>
    </source>
</evidence>
<evidence type="ECO:0000256" key="5">
    <source>
        <dbReference type="SAM" id="Phobius"/>
    </source>
</evidence>
<keyword evidence="7" id="KW-1185">Reference proteome</keyword>
<dbReference type="GO" id="GO:0005576">
    <property type="term" value="C:extracellular region"/>
    <property type="evidence" value="ECO:0007669"/>
    <property type="project" value="TreeGrafter"/>
</dbReference>
<sequence>MIGPAPSAPAPATPAGLLGAFGIKLIPWLFASIAFGICIWLAAYFYTEWRWYEELGYLVTYRRILLTKAILFVATFVVVFVFLAANVILVIKLSPIHAGFRHSSFWAEGVRRLIENIVVRLIVLLAFIAGLLAGIIAIDRWDAAILWYVREDWGRTDPYFDIDLGYFMFELPLQLFVHRLLTVVALVTLVATGLVAFVFGGLVPVPPGLVAGFFVRLHLTVLILMCLLLVYWGVTLEHRLLSFSEFGAVTGLGYTDAEASLVAYNITRWTALAAAALLALALWWPVFAVLLAVLVLVALAALLAVRIYPLLFQLLLVDPQEMQREMPYLEDHIAFTRYGYDLEGVERHFLTGEPALPADARETLAQLRLWDPATLRVVFNELQALRSYYDIGDVDADRYVVDGRTQALMVAPREVDLGGVTERWQARRMVYTHGTGLVGAHPNDPDLPRLLMGDLPAAGIEAARRADGRLYFSERTTGYVLARTRTEELTGPADIGSYAVTLYDGEGGIPIGPWWEARAETGPEDDARDYEEGDGPGFQPRLDRLALAIRFLDLRLVLSDLVLRDTRFLMHREVRERAGRATPFLQIGDDAYPAIVDGRVVWIADVYVTSDMMPYSRRIDPVSYDFLTAPRARASLIPGVFPDAGRPLRGPVNFVRASLKVAVDAVDGTVTYYEVGKGDPLTEAWKRAFPEVIRPFSEAPAPLAAHFRYPEDLFAMQTMVWRRYHVEEPETFYTDESVWRVPPDDAFIARRNERATPLEPERHPDLRPVWLLTRFPAGAEGGEFGIVHAFTPRERNVMTGYLVGGSDGDRYGTLTAYQFPATRTVLGPSQAQARMAQDPRVSAWTTLRMQSGSRVSRGDILMVPAGDGIAWVQPLFVQSDESEAPNLLLDPLSGIPELKKVVLLIGDRVLMRDTLDAALAAALDEETDGGTDP</sequence>
<gene>
    <name evidence="6" type="ORF">BCF33_2702</name>
</gene>
<dbReference type="InterPro" id="IPR005372">
    <property type="entry name" value="UPF0182"/>
</dbReference>
<feature type="transmembrane region" description="Helical" evidence="5">
    <location>
        <begin position="290"/>
        <end position="317"/>
    </location>
</feature>
<reference evidence="6 7" key="1">
    <citation type="submission" date="2018-03" db="EMBL/GenBank/DDBJ databases">
        <title>Genomic Encyclopedia of Archaeal and Bacterial Type Strains, Phase II (KMG-II): from individual species to whole genera.</title>
        <authorList>
            <person name="Goeker M."/>
        </authorList>
    </citation>
    <scope>NUCLEOTIDE SEQUENCE [LARGE SCALE GENOMIC DNA]</scope>
    <source>
        <strain evidence="6 7">DSM 29318</strain>
    </source>
</reference>
<keyword evidence="4 5" id="KW-0472">Membrane</keyword>
<dbReference type="PANTHER" id="PTHR39344">
    <property type="entry name" value="UPF0182 PROTEIN SLL1060"/>
    <property type="match status" value="1"/>
</dbReference>
<comment type="caution">
    <text evidence="6">The sequence shown here is derived from an EMBL/GenBank/DDBJ whole genome shotgun (WGS) entry which is preliminary data.</text>
</comment>
<evidence type="ECO:0000256" key="3">
    <source>
        <dbReference type="ARBA" id="ARBA00022989"/>
    </source>
</evidence>
<dbReference type="PANTHER" id="PTHR39344:SF1">
    <property type="entry name" value="UPF0182 PROTEIN SLL1060"/>
    <property type="match status" value="1"/>
</dbReference>
<evidence type="ECO:0000256" key="4">
    <source>
        <dbReference type="ARBA" id="ARBA00023136"/>
    </source>
</evidence>
<dbReference type="Proteomes" id="UP000238801">
    <property type="component" value="Unassembled WGS sequence"/>
</dbReference>
<dbReference type="AlphaFoldDB" id="A0A2T0WZ93"/>
<feature type="transmembrane region" description="Helical" evidence="5">
    <location>
        <begin position="66"/>
        <end position="91"/>
    </location>
</feature>
<evidence type="ECO:0000256" key="2">
    <source>
        <dbReference type="ARBA" id="ARBA00022692"/>
    </source>
</evidence>
<feature type="transmembrane region" description="Helical" evidence="5">
    <location>
        <begin position="209"/>
        <end position="234"/>
    </location>
</feature>
<keyword evidence="2 5" id="KW-0812">Transmembrane</keyword>
<evidence type="ECO:0000313" key="6">
    <source>
        <dbReference type="EMBL" id="PRY92009.1"/>
    </source>
</evidence>